<dbReference type="OrthoDB" id="3033106at2759"/>
<proteinExistence type="predicted"/>
<gene>
    <name evidence="1" type="ORF">BDN70DRAFT_924228</name>
</gene>
<name>A0A9P6CVU6_9AGAR</name>
<evidence type="ECO:0000313" key="1">
    <source>
        <dbReference type="EMBL" id="KAF9475090.1"/>
    </source>
</evidence>
<keyword evidence="2" id="KW-1185">Reference proteome</keyword>
<dbReference type="AlphaFoldDB" id="A0A9P6CVU6"/>
<sequence>MAFNIADLKLSTDASHYGLLASVSDDDTAMVSQGLVTSFTAGVSVQNKNDVMDSVLLAQLGASAAFNRLTQPQQWFDSYTNILGHIAWVVTGFQLDQHSLDSADVAVNDIVIQYLQGYLNPVQLASCNRVIDALKNTTHPVATIFSTASSSDHEANFQLGSCTQDSDNNLQLSVGAFSYSFQSMQLNTRLYATLRDTVSAKLGNTGKDFIGELPLPPK</sequence>
<dbReference type="EMBL" id="MU155348">
    <property type="protein sequence ID" value="KAF9475090.1"/>
    <property type="molecule type" value="Genomic_DNA"/>
</dbReference>
<dbReference type="Proteomes" id="UP000807469">
    <property type="component" value="Unassembled WGS sequence"/>
</dbReference>
<reference evidence="1" key="1">
    <citation type="submission" date="2020-11" db="EMBL/GenBank/DDBJ databases">
        <authorList>
            <consortium name="DOE Joint Genome Institute"/>
            <person name="Ahrendt S."/>
            <person name="Riley R."/>
            <person name="Andreopoulos W."/>
            <person name="Labutti K."/>
            <person name="Pangilinan J."/>
            <person name="Ruiz-Duenas F.J."/>
            <person name="Barrasa J.M."/>
            <person name="Sanchez-Garcia M."/>
            <person name="Camarero S."/>
            <person name="Miyauchi S."/>
            <person name="Serrano A."/>
            <person name="Linde D."/>
            <person name="Babiker R."/>
            <person name="Drula E."/>
            <person name="Ayuso-Fernandez I."/>
            <person name="Pacheco R."/>
            <person name="Padilla G."/>
            <person name="Ferreira P."/>
            <person name="Barriuso J."/>
            <person name="Kellner H."/>
            <person name="Castanera R."/>
            <person name="Alfaro M."/>
            <person name="Ramirez L."/>
            <person name="Pisabarro A.G."/>
            <person name="Kuo A."/>
            <person name="Tritt A."/>
            <person name="Lipzen A."/>
            <person name="He G."/>
            <person name="Yan M."/>
            <person name="Ng V."/>
            <person name="Cullen D."/>
            <person name="Martin F."/>
            <person name="Rosso M.-N."/>
            <person name="Henrissat B."/>
            <person name="Hibbett D."/>
            <person name="Martinez A.T."/>
            <person name="Grigoriev I.V."/>
        </authorList>
    </citation>
    <scope>NUCLEOTIDE SEQUENCE</scope>
    <source>
        <strain evidence="1">CIRM-BRFM 674</strain>
    </source>
</reference>
<accession>A0A9P6CVU6</accession>
<evidence type="ECO:0000313" key="2">
    <source>
        <dbReference type="Proteomes" id="UP000807469"/>
    </source>
</evidence>
<protein>
    <submittedName>
        <fullName evidence="1">Uncharacterized protein</fullName>
    </submittedName>
</protein>
<organism evidence="1 2">
    <name type="scientific">Pholiota conissans</name>
    <dbReference type="NCBI Taxonomy" id="109636"/>
    <lineage>
        <taxon>Eukaryota</taxon>
        <taxon>Fungi</taxon>
        <taxon>Dikarya</taxon>
        <taxon>Basidiomycota</taxon>
        <taxon>Agaricomycotina</taxon>
        <taxon>Agaricomycetes</taxon>
        <taxon>Agaricomycetidae</taxon>
        <taxon>Agaricales</taxon>
        <taxon>Agaricineae</taxon>
        <taxon>Strophariaceae</taxon>
        <taxon>Pholiota</taxon>
    </lineage>
</organism>
<comment type="caution">
    <text evidence="1">The sequence shown here is derived from an EMBL/GenBank/DDBJ whole genome shotgun (WGS) entry which is preliminary data.</text>
</comment>